<dbReference type="InterPro" id="IPR029063">
    <property type="entry name" value="SAM-dependent_MTases_sf"/>
</dbReference>
<dbReference type="RefSeq" id="WP_266122362.1">
    <property type="nucleotide sequence ID" value="NZ_JAJHNU010000001.1"/>
</dbReference>
<evidence type="ECO:0000259" key="1">
    <source>
        <dbReference type="Pfam" id="PF13649"/>
    </source>
</evidence>
<dbReference type="Gene3D" id="3.40.50.150">
    <property type="entry name" value="Vaccinia Virus protein VP39"/>
    <property type="match status" value="1"/>
</dbReference>
<accession>A0ABT8EGI6</accession>
<comment type="caution">
    <text evidence="2">The sequence shown here is derived from an EMBL/GenBank/DDBJ whole genome shotgun (WGS) entry which is preliminary data.</text>
</comment>
<sequence length="179" mass="19951">MPETASVSEWVARWAHLLVVPGTVLDVACGRGRHTRWLAQRGHIMIGVDRDPESVVASSPYGEIVQADIENGPWPFAGRRFNAVVVCNYLWRPLWPVILDSLEPGGMLIYETFAQGNEMFGRPRNPEFLLQPGELLERCQGMHIIAYEHGLLPGPERVVQRIVAQRPDLTGPAFSSLTA</sequence>
<evidence type="ECO:0000313" key="3">
    <source>
        <dbReference type="Proteomes" id="UP001168613"/>
    </source>
</evidence>
<dbReference type="GO" id="GO:0032259">
    <property type="term" value="P:methylation"/>
    <property type="evidence" value="ECO:0007669"/>
    <property type="project" value="UniProtKB-KW"/>
</dbReference>
<reference evidence="2" key="1">
    <citation type="submission" date="2021-11" db="EMBL/GenBank/DDBJ databases">
        <title>Draft genome sequence of Alcaligenes endophyticus type strain CCUG 75668T.</title>
        <authorList>
            <person name="Salva-Serra F."/>
            <person name="Duran R.E."/>
            <person name="Seeger M."/>
            <person name="Moore E.R.B."/>
            <person name="Jaen-Luchoro D."/>
        </authorList>
    </citation>
    <scope>NUCLEOTIDE SEQUENCE</scope>
    <source>
        <strain evidence="2">CCUG 75668</strain>
    </source>
</reference>
<dbReference type="SUPFAM" id="SSF53335">
    <property type="entry name" value="S-adenosyl-L-methionine-dependent methyltransferases"/>
    <property type="match status" value="1"/>
</dbReference>
<dbReference type="InterPro" id="IPR041698">
    <property type="entry name" value="Methyltransf_25"/>
</dbReference>
<organism evidence="2 3">
    <name type="scientific">Alcaligenes endophyticus</name>
    <dbReference type="NCBI Taxonomy" id="1929088"/>
    <lineage>
        <taxon>Bacteria</taxon>
        <taxon>Pseudomonadati</taxon>
        <taxon>Pseudomonadota</taxon>
        <taxon>Betaproteobacteria</taxon>
        <taxon>Burkholderiales</taxon>
        <taxon>Alcaligenaceae</taxon>
        <taxon>Alcaligenes</taxon>
    </lineage>
</organism>
<keyword evidence="2" id="KW-0808">Transferase</keyword>
<name>A0ABT8EGI6_9BURK</name>
<feature type="domain" description="Methyltransferase" evidence="1">
    <location>
        <begin position="24"/>
        <end position="99"/>
    </location>
</feature>
<dbReference type="CDD" id="cd02440">
    <property type="entry name" value="AdoMet_MTases"/>
    <property type="match status" value="1"/>
</dbReference>
<evidence type="ECO:0000313" key="2">
    <source>
        <dbReference type="EMBL" id="MDN4120317.1"/>
    </source>
</evidence>
<gene>
    <name evidence="2" type="ORF">LMS43_03325</name>
</gene>
<protein>
    <submittedName>
        <fullName evidence="2">Class I SAM-dependent methyltransferase</fullName>
    </submittedName>
</protein>
<dbReference type="EMBL" id="JAJHNU010000001">
    <property type="protein sequence ID" value="MDN4120317.1"/>
    <property type="molecule type" value="Genomic_DNA"/>
</dbReference>
<keyword evidence="3" id="KW-1185">Reference proteome</keyword>
<dbReference type="Pfam" id="PF13649">
    <property type="entry name" value="Methyltransf_25"/>
    <property type="match status" value="1"/>
</dbReference>
<dbReference type="GO" id="GO:0008168">
    <property type="term" value="F:methyltransferase activity"/>
    <property type="evidence" value="ECO:0007669"/>
    <property type="project" value="UniProtKB-KW"/>
</dbReference>
<dbReference type="Proteomes" id="UP001168613">
    <property type="component" value="Unassembled WGS sequence"/>
</dbReference>
<proteinExistence type="predicted"/>
<keyword evidence="2" id="KW-0489">Methyltransferase</keyword>